<dbReference type="Proteomes" id="UP000628736">
    <property type="component" value="Unassembled WGS sequence"/>
</dbReference>
<reference evidence="2" key="1">
    <citation type="submission" date="2020-08" db="EMBL/GenBank/DDBJ databases">
        <title>Genome public.</title>
        <authorList>
            <person name="Liu C."/>
            <person name="Sun Q."/>
        </authorList>
    </citation>
    <scope>NUCLEOTIDE SEQUENCE</scope>
    <source>
        <strain evidence="2">NSJ-23</strain>
    </source>
</reference>
<feature type="transmembrane region" description="Helical" evidence="1">
    <location>
        <begin position="12"/>
        <end position="30"/>
    </location>
</feature>
<evidence type="ECO:0008006" key="4">
    <source>
        <dbReference type="Google" id="ProtNLM"/>
    </source>
</evidence>
<keyword evidence="3" id="KW-1185">Reference proteome</keyword>
<gene>
    <name evidence="2" type="ORF">H8S11_08195</name>
</gene>
<accession>A0A8J6J1V1</accession>
<keyword evidence="1" id="KW-0812">Transmembrane</keyword>
<comment type="caution">
    <text evidence="2">The sequence shown here is derived from an EMBL/GenBank/DDBJ whole genome shotgun (WGS) entry which is preliminary data.</text>
</comment>
<protein>
    <recommendedName>
        <fullName evidence="4">Chorion class high-cysteine HCB protein 13</fullName>
    </recommendedName>
</protein>
<evidence type="ECO:0000313" key="3">
    <source>
        <dbReference type="Proteomes" id="UP000628736"/>
    </source>
</evidence>
<dbReference type="AlphaFoldDB" id="A0A8J6J1V1"/>
<keyword evidence="1" id="KW-1133">Transmembrane helix</keyword>
<proteinExistence type="predicted"/>
<organism evidence="2 3">
    <name type="scientific">Flintibacter hominis</name>
    <dbReference type="NCBI Taxonomy" id="2763048"/>
    <lineage>
        <taxon>Bacteria</taxon>
        <taxon>Bacillati</taxon>
        <taxon>Bacillota</taxon>
        <taxon>Clostridia</taxon>
        <taxon>Eubacteriales</taxon>
        <taxon>Flintibacter</taxon>
    </lineage>
</organism>
<sequence>MCCGNNGWGGNGCLWIILLIIILFACGGWGGNGCGCNNSCGCGCDNGCGNDNCGCC</sequence>
<dbReference type="EMBL" id="JACOPO010000004">
    <property type="protein sequence ID" value="MBC5722789.1"/>
    <property type="molecule type" value="Genomic_DNA"/>
</dbReference>
<dbReference type="RefSeq" id="WP_186852796.1">
    <property type="nucleotide sequence ID" value="NZ_JACOPO010000004.1"/>
</dbReference>
<evidence type="ECO:0000313" key="2">
    <source>
        <dbReference type="EMBL" id="MBC5722789.1"/>
    </source>
</evidence>
<name>A0A8J6J1V1_9FIRM</name>
<evidence type="ECO:0000256" key="1">
    <source>
        <dbReference type="SAM" id="Phobius"/>
    </source>
</evidence>
<keyword evidence="1" id="KW-0472">Membrane</keyword>